<dbReference type="InterPro" id="IPR003770">
    <property type="entry name" value="MLTG-like"/>
</dbReference>
<proteinExistence type="inferred from homology"/>
<comment type="function">
    <text evidence="7">Functions as a peptidoglycan terminase that cleaves nascent peptidoglycan strands endolytically to terminate their elongation.</text>
</comment>
<feature type="compositionally biased region" description="Basic and acidic residues" evidence="8">
    <location>
        <begin position="1"/>
        <end position="10"/>
    </location>
</feature>
<dbReference type="PANTHER" id="PTHR30518">
    <property type="entry name" value="ENDOLYTIC MUREIN TRANSGLYCOSYLASE"/>
    <property type="match status" value="1"/>
</dbReference>
<comment type="catalytic activity">
    <reaction evidence="7">
        <text>a peptidoglycan chain = a peptidoglycan chain with N-acetyl-1,6-anhydromuramyl-[peptide] at the reducing end + a peptidoglycan chain with N-acetylglucosamine at the non-reducing end.</text>
        <dbReference type="EC" id="4.2.2.29"/>
    </reaction>
</comment>
<dbReference type="RefSeq" id="WP_192037756.1">
    <property type="nucleotide sequence ID" value="NZ_JACYWE010000001.1"/>
</dbReference>
<evidence type="ECO:0000313" key="10">
    <source>
        <dbReference type="Proteomes" id="UP000642993"/>
    </source>
</evidence>
<dbReference type="Proteomes" id="UP000642993">
    <property type="component" value="Unassembled WGS sequence"/>
</dbReference>
<evidence type="ECO:0000256" key="3">
    <source>
        <dbReference type="ARBA" id="ARBA00022989"/>
    </source>
</evidence>
<dbReference type="GO" id="GO:0005886">
    <property type="term" value="C:plasma membrane"/>
    <property type="evidence" value="ECO:0007669"/>
    <property type="project" value="UniProtKB-SubCell"/>
</dbReference>
<feature type="site" description="Important for catalytic activity" evidence="7">
    <location>
        <position position="300"/>
    </location>
</feature>
<keyword evidence="3 7" id="KW-1133">Transmembrane helix</keyword>
<feature type="transmembrane region" description="Helical" evidence="7">
    <location>
        <begin position="48"/>
        <end position="70"/>
    </location>
</feature>
<dbReference type="GO" id="GO:0009252">
    <property type="term" value="P:peptidoglycan biosynthetic process"/>
    <property type="evidence" value="ECO:0007669"/>
    <property type="project" value="UniProtKB-UniRule"/>
</dbReference>
<dbReference type="GO" id="GO:0008932">
    <property type="term" value="F:lytic endotransglycosylase activity"/>
    <property type="evidence" value="ECO:0007669"/>
    <property type="project" value="UniProtKB-UniRule"/>
</dbReference>
<evidence type="ECO:0000256" key="5">
    <source>
        <dbReference type="ARBA" id="ARBA00023239"/>
    </source>
</evidence>
<evidence type="ECO:0000256" key="2">
    <source>
        <dbReference type="ARBA" id="ARBA00022692"/>
    </source>
</evidence>
<dbReference type="NCBIfam" id="TIGR00247">
    <property type="entry name" value="endolytic transglycosylase MltG"/>
    <property type="match status" value="1"/>
</dbReference>
<evidence type="ECO:0000256" key="1">
    <source>
        <dbReference type="ARBA" id="ARBA00022475"/>
    </source>
</evidence>
<keyword evidence="2 7" id="KW-0812">Transmembrane</keyword>
<organism evidence="9 10">
    <name type="scientific">Lolliginicoccus lacisalsi</name>
    <dbReference type="NCBI Taxonomy" id="2742202"/>
    <lineage>
        <taxon>Bacteria</taxon>
        <taxon>Bacillati</taxon>
        <taxon>Actinomycetota</taxon>
        <taxon>Actinomycetes</taxon>
        <taxon>Mycobacteriales</taxon>
        <taxon>Hoyosellaceae</taxon>
        <taxon>Lolliginicoccus</taxon>
    </lineage>
</organism>
<keyword evidence="4 7" id="KW-0472">Membrane</keyword>
<keyword evidence="6 7" id="KW-0961">Cell wall biogenesis/degradation</keyword>
<protein>
    <recommendedName>
        <fullName evidence="7">Endolytic murein transglycosylase</fullName>
        <ecNumber evidence="7">4.2.2.29</ecNumber>
    </recommendedName>
    <alternativeName>
        <fullName evidence="7">Peptidoglycan lytic transglycosylase</fullName>
    </alternativeName>
    <alternativeName>
        <fullName evidence="7">Peptidoglycan polymerization terminase</fullName>
    </alternativeName>
</protein>
<keyword evidence="1 7" id="KW-1003">Cell membrane</keyword>
<evidence type="ECO:0000313" key="9">
    <source>
        <dbReference type="EMBL" id="MBD8505299.1"/>
    </source>
</evidence>
<dbReference type="EMBL" id="JACYWE010000001">
    <property type="protein sequence ID" value="MBD8505299.1"/>
    <property type="molecule type" value="Genomic_DNA"/>
</dbReference>
<dbReference type="PANTHER" id="PTHR30518:SF2">
    <property type="entry name" value="ENDOLYTIC MUREIN TRANSGLYCOSYLASE"/>
    <property type="match status" value="1"/>
</dbReference>
<evidence type="ECO:0000256" key="7">
    <source>
        <dbReference type="HAMAP-Rule" id="MF_02065"/>
    </source>
</evidence>
<evidence type="ECO:0000256" key="8">
    <source>
        <dbReference type="SAM" id="MobiDB-lite"/>
    </source>
</evidence>
<evidence type="ECO:0000256" key="6">
    <source>
        <dbReference type="ARBA" id="ARBA00023316"/>
    </source>
</evidence>
<dbReference type="HAMAP" id="MF_02065">
    <property type="entry name" value="MltG"/>
    <property type="match status" value="1"/>
</dbReference>
<comment type="similarity">
    <text evidence="7">Belongs to the transglycosylase MltG family.</text>
</comment>
<name>A0A927J9V2_9ACTN</name>
<feature type="region of interest" description="Disordered" evidence="8">
    <location>
        <begin position="1"/>
        <end position="38"/>
    </location>
</feature>
<comment type="caution">
    <text evidence="9">The sequence shown here is derived from an EMBL/GenBank/DDBJ whole genome shotgun (WGS) entry which is preliminary data.</text>
</comment>
<keyword evidence="10" id="KW-1185">Reference proteome</keyword>
<sequence length="421" mass="45591">MSDNQGHDWGRQGGGNAAPAWIEPEGGTPLHLRQERERARQRRRRRGMVLFLVVLLIVGAGVAWLVKAFLDGRAAEPTPDYTGSGTNDVVVRVNEGDAGADIAQSLLDSDVIKSVAAFMGAAHGRNELSAIQPGYYKVRAQVPAAAAVDMLTDPERRVGAFTIPEGRQLDDIVSTTGAVTPGIYTLAAEASCVELDGEQSCHEADDFRRAVANGSLEELGVPEWAREGVSAAEDPDRRIEGLIAAGRWDIDPSGTPMEIINEMLARSARMYDSTGIEQTSQSIGVTPYEALVIASLLERESQPEDFAKVARVILNRLDIGMMLQFDSTVNYALDSVEIGTTDADRARVTPWNTYAKLGLPQTPISSPSVQALQATENPEDGDWIYFVTIDLEGTTVFTSTFEEHQRQVDIASQNGVFSSGR</sequence>
<dbReference type="EC" id="4.2.2.29" evidence="7"/>
<gene>
    <name evidence="7 9" type="primary">mltG</name>
    <name evidence="9" type="ORF">HT102_02180</name>
</gene>
<accession>A0A927J9V2</accession>
<dbReference type="Pfam" id="PF02618">
    <property type="entry name" value="YceG"/>
    <property type="match status" value="1"/>
</dbReference>
<dbReference type="GO" id="GO:0071555">
    <property type="term" value="P:cell wall organization"/>
    <property type="evidence" value="ECO:0007669"/>
    <property type="project" value="UniProtKB-KW"/>
</dbReference>
<comment type="subcellular location">
    <subcellularLocation>
        <location evidence="7">Cell membrane</location>
        <topology evidence="7">Single-pass membrane protein</topology>
    </subcellularLocation>
</comment>
<keyword evidence="5 7" id="KW-0456">Lyase</keyword>
<dbReference type="Gene3D" id="3.30.1490.480">
    <property type="entry name" value="Endolytic murein transglycosylase"/>
    <property type="match status" value="1"/>
</dbReference>
<evidence type="ECO:0000256" key="4">
    <source>
        <dbReference type="ARBA" id="ARBA00023136"/>
    </source>
</evidence>
<reference evidence="9" key="1">
    <citation type="submission" date="2020-09" db="EMBL/GenBank/DDBJ databases">
        <title>Hoyosella lacisalsi sp. nov., a halotolerant actinobacterium isolated from soil of Lake Gudzhirganskoe.</title>
        <authorList>
            <person name="Yang Q."/>
            <person name="Guo P.Y."/>
            <person name="Liu S.W."/>
            <person name="Li F.N."/>
            <person name="Sun C.H."/>
        </authorList>
    </citation>
    <scope>NUCLEOTIDE SEQUENCE</scope>
    <source>
        <strain evidence="9">G463</strain>
    </source>
</reference>
<dbReference type="AlphaFoldDB" id="A0A927J9V2"/>